<dbReference type="Proteomes" id="UP000271587">
    <property type="component" value="Chromosome"/>
</dbReference>
<accession>A0A3G6IXW6</accession>
<evidence type="ECO:0000313" key="4">
    <source>
        <dbReference type="EMBL" id="AZA10609.1"/>
    </source>
</evidence>
<protein>
    <recommendedName>
        <fullName evidence="6">ABC transporter-associated repeat protein</fullName>
    </recommendedName>
</protein>
<evidence type="ECO:0000256" key="1">
    <source>
        <dbReference type="SAM" id="MobiDB-lite"/>
    </source>
</evidence>
<proteinExistence type="predicted"/>
<reference evidence="4 5" key="1">
    <citation type="submission" date="2018-11" db="EMBL/GenBank/DDBJ databases">
        <authorList>
            <person name="Kleinhagauer T."/>
            <person name="Glaeser S.P."/>
            <person name="Spergser J."/>
            <person name="Ruckert C."/>
            <person name="Kaempfer P."/>
            <person name="Busse H.-J."/>
        </authorList>
    </citation>
    <scope>NUCLEOTIDE SEQUENCE [LARGE SCALE GENOMIC DNA]</scope>
    <source>
        <strain evidence="4 5">W8</strain>
    </source>
</reference>
<sequence precursor="true">MAVFKALLRCLSAVILLLAVASPASAQELNDPVVLDSGHVDAFNVTSDGQSLNLNLKEDVTGQHVERAPESATLRVKPEAFHDKIPGLDLPGYLLPLSQDPNLIWPGWDTMGVAAAGLGSIDIRFDSVSGPGRVFLFTQSGLGGGIEPLLNDGLELHSGSVRTQPEPAHTHAYWVFEAPGTYTMEVSAHQTGGGLSSQVRTYTWEVGDGTNPAVVPPPADVEKPETAAEAPVCTPSLVPMIRDDRTSPGQWRNPSELSFGLGPAAATAAQQAIGSIPAGTKVWAIGSVQQQGVPWLGANTMAESLIEKSTGAVTYEIVGFHGPGTMEVLVPGGLDRDQGTPWFHGDPGGFSGSVEIPANSHVHPSWVFDTEGTYEVSIRQTATLLNGEQVSGEAALTFIVGGQGNADEGHFDFGAQIDESCGATEAPAAEPAPPASPTTSRGTLANTAGGPLTGAIFILGAAWLLLGGSVIFANRKR</sequence>
<dbReference type="InterPro" id="IPR022435">
    <property type="entry name" value="Surface-anchored_actinobac"/>
</dbReference>
<feature type="transmembrane region" description="Helical" evidence="2">
    <location>
        <begin position="452"/>
        <end position="473"/>
    </location>
</feature>
<keyword evidence="3" id="KW-0732">Signal</keyword>
<gene>
    <name evidence="4" type="ORF">CGERO_01375</name>
</gene>
<feature type="region of interest" description="Disordered" evidence="1">
    <location>
        <begin position="423"/>
        <end position="446"/>
    </location>
</feature>
<evidence type="ECO:0000313" key="5">
    <source>
        <dbReference type="Proteomes" id="UP000271587"/>
    </source>
</evidence>
<dbReference type="KEGG" id="cgk:CGERO_01375"/>
<keyword evidence="2" id="KW-0812">Transmembrane</keyword>
<dbReference type="EMBL" id="CP033897">
    <property type="protein sequence ID" value="AZA10609.1"/>
    <property type="molecule type" value="Genomic_DNA"/>
</dbReference>
<dbReference type="NCBIfam" id="TIGR03769">
    <property type="entry name" value="P_ac_wall_RPT"/>
    <property type="match status" value="2"/>
</dbReference>
<dbReference type="OrthoDB" id="4424311at2"/>
<feature type="signal peptide" evidence="3">
    <location>
        <begin position="1"/>
        <end position="26"/>
    </location>
</feature>
<dbReference type="NCBIfam" id="NF038134">
    <property type="entry name" value="choice_anch_M"/>
    <property type="match status" value="2"/>
</dbReference>
<dbReference type="RefSeq" id="WP_123933056.1">
    <property type="nucleotide sequence ID" value="NZ_CP033897.1"/>
</dbReference>
<feature type="chain" id="PRO_5018282020" description="ABC transporter-associated repeat protein" evidence="3">
    <location>
        <begin position="27"/>
        <end position="477"/>
    </location>
</feature>
<evidence type="ECO:0000256" key="3">
    <source>
        <dbReference type="SAM" id="SignalP"/>
    </source>
</evidence>
<evidence type="ECO:0000256" key="2">
    <source>
        <dbReference type="SAM" id="Phobius"/>
    </source>
</evidence>
<keyword evidence="5" id="KW-1185">Reference proteome</keyword>
<keyword evidence="2" id="KW-1133">Transmembrane helix</keyword>
<name>A0A3G6IXW6_9CORY</name>
<keyword evidence="2" id="KW-0472">Membrane</keyword>
<evidence type="ECO:0008006" key="6">
    <source>
        <dbReference type="Google" id="ProtNLM"/>
    </source>
</evidence>
<dbReference type="AlphaFoldDB" id="A0A3G6IXW6"/>
<organism evidence="4 5">
    <name type="scientific">Corynebacterium gerontici</name>
    <dbReference type="NCBI Taxonomy" id="2079234"/>
    <lineage>
        <taxon>Bacteria</taxon>
        <taxon>Bacillati</taxon>
        <taxon>Actinomycetota</taxon>
        <taxon>Actinomycetes</taxon>
        <taxon>Mycobacteriales</taxon>
        <taxon>Corynebacteriaceae</taxon>
        <taxon>Corynebacterium</taxon>
    </lineage>
</organism>